<feature type="topological domain" description="Periplasmic" evidence="14">
    <location>
        <begin position="27"/>
        <end position="44"/>
    </location>
</feature>
<dbReference type="Pfam" id="PF02600">
    <property type="entry name" value="DsbB"/>
    <property type="match status" value="1"/>
</dbReference>
<evidence type="ECO:0000313" key="16">
    <source>
        <dbReference type="EMBL" id="AFU99745.1"/>
    </source>
</evidence>
<feature type="transmembrane region" description="Helical" evidence="15">
    <location>
        <begin position="9"/>
        <end position="28"/>
    </location>
</feature>
<name>K4KNF1_SIMAS</name>
<organism evidence="16 17">
    <name type="scientific">Simiduia agarivorans (strain DSM 21679 / JCM 13881 / BCRC 17597 / SA1)</name>
    <dbReference type="NCBI Taxonomy" id="1117647"/>
    <lineage>
        <taxon>Bacteria</taxon>
        <taxon>Pseudomonadati</taxon>
        <taxon>Pseudomonadota</taxon>
        <taxon>Gammaproteobacteria</taxon>
        <taxon>Cellvibrionales</taxon>
        <taxon>Cellvibrionaceae</taxon>
        <taxon>Simiduia</taxon>
    </lineage>
</organism>
<dbReference type="KEGG" id="saga:M5M_12975"/>
<keyword evidence="8 14" id="KW-1133">Transmembrane helix</keyword>
<comment type="caution">
    <text evidence="14">Lacks conserved residue(s) required for the propagation of feature annotation.</text>
</comment>
<dbReference type="RefSeq" id="WP_015047909.1">
    <property type="nucleotide sequence ID" value="NC_018868.3"/>
</dbReference>
<dbReference type="OrthoDB" id="3711263at2"/>
<evidence type="ECO:0000256" key="3">
    <source>
        <dbReference type="ARBA" id="ARBA00022448"/>
    </source>
</evidence>
<evidence type="ECO:0000256" key="14">
    <source>
        <dbReference type="HAMAP-Rule" id="MF_00286"/>
    </source>
</evidence>
<dbReference type="Proteomes" id="UP000000466">
    <property type="component" value="Chromosome"/>
</dbReference>
<dbReference type="GO" id="GO:0015035">
    <property type="term" value="F:protein-disulfide reductase activity"/>
    <property type="evidence" value="ECO:0007669"/>
    <property type="project" value="UniProtKB-UniRule"/>
</dbReference>
<comment type="subcellular location">
    <subcellularLocation>
        <location evidence="1 14">Cell inner membrane</location>
        <topology evidence="1 14">Multi-pass membrane protein</topology>
    </subcellularLocation>
</comment>
<keyword evidence="11 14" id="KW-1015">Disulfide bond</keyword>
<evidence type="ECO:0000256" key="13">
    <source>
        <dbReference type="ARBA" id="ARBA00023284"/>
    </source>
</evidence>
<dbReference type="EMBL" id="CP003746">
    <property type="protein sequence ID" value="AFU99745.1"/>
    <property type="molecule type" value="Genomic_DNA"/>
</dbReference>
<dbReference type="InterPro" id="IPR003752">
    <property type="entry name" value="DiS_bond_form_DsbB/BdbC"/>
</dbReference>
<keyword evidence="4 14" id="KW-1003">Cell membrane</keyword>
<dbReference type="SUPFAM" id="SSF158442">
    <property type="entry name" value="DsbB-like"/>
    <property type="match status" value="1"/>
</dbReference>
<keyword evidence="13 14" id="KW-0676">Redox-active center</keyword>
<dbReference type="PANTHER" id="PTHR36570:SF3">
    <property type="entry name" value="DISULFIDE BOND FORMATION PROTEIN B"/>
    <property type="match status" value="1"/>
</dbReference>
<dbReference type="eggNOG" id="COG1495">
    <property type="taxonomic scope" value="Bacteria"/>
</dbReference>
<dbReference type="HAMAP" id="MF_00286">
    <property type="entry name" value="DsbB"/>
    <property type="match status" value="1"/>
</dbReference>
<dbReference type="Gene3D" id="1.20.1550.10">
    <property type="entry name" value="DsbB-like"/>
    <property type="match status" value="1"/>
</dbReference>
<evidence type="ECO:0000256" key="8">
    <source>
        <dbReference type="ARBA" id="ARBA00022989"/>
    </source>
</evidence>
<dbReference type="GO" id="GO:0005886">
    <property type="term" value="C:plasma membrane"/>
    <property type="evidence" value="ECO:0007669"/>
    <property type="project" value="UniProtKB-SubCell"/>
</dbReference>
<feature type="disulfide bond" description="Redox-active" evidence="14">
    <location>
        <begin position="36"/>
        <end position="39"/>
    </location>
</feature>
<gene>
    <name evidence="14" type="primary">dsbB</name>
    <name evidence="16" type="ordered locus">M5M_12975</name>
</gene>
<feature type="topological domain" description="Cytoplasmic" evidence="14">
    <location>
        <begin position="1"/>
        <end position="9"/>
    </location>
</feature>
<dbReference type="InterPro" id="IPR022920">
    <property type="entry name" value="Disulphide_bond_form_DsbB"/>
</dbReference>
<evidence type="ECO:0000256" key="15">
    <source>
        <dbReference type="SAM" id="Phobius"/>
    </source>
</evidence>
<proteinExistence type="inferred from homology"/>
<evidence type="ECO:0000256" key="1">
    <source>
        <dbReference type="ARBA" id="ARBA00004429"/>
    </source>
</evidence>
<evidence type="ECO:0000256" key="11">
    <source>
        <dbReference type="ARBA" id="ARBA00023157"/>
    </source>
</evidence>
<dbReference type="HOGENOM" id="CLU_098660_1_1_6"/>
<evidence type="ECO:0000256" key="4">
    <source>
        <dbReference type="ARBA" id="ARBA00022475"/>
    </source>
</evidence>
<accession>K4KNF1</accession>
<dbReference type="AlphaFoldDB" id="K4KNF1"/>
<dbReference type="GO" id="GO:0009055">
    <property type="term" value="F:electron transfer activity"/>
    <property type="evidence" value="ECO:0007669"/>
    <property type="project" value="UniProtKB-UniRule"/>
</dbReference>
<evidence type="ECO:0000313" key="17">
    <source>
        <dbReference type="Proteomes" id="UP000000466"/>
    </source>
</evidence>
<dbReference type="PANTHER" id="PTHR36570">
    <property type="entry name" value="DISULFIDE BOND FORMATION PROTEIN B"/>
    <property type="match status" value="1"/>
</dbReference>
<feature type="transmembrane region" description="Helical" evidence="15">
    <location>
        <begin position="131"/>
        <end position="157"/>
    </location>
</feature>
<keyword evidence="9 14" id="KW-0560">Oxidoreductase</keyword>
<evidence type="ECO:0000256" key="7">
    <source>
        <dbReference type="ARBA" id="ARBA00022982"/>
    </source>
</evidence>
<keyword evidence="5 14" id="KW-0997">Cell inner membrane</keyword>
<reference evidence="16 17" key="1">
    <citation type="journal article" date="2013" name="Genome Announc.">
        <title>Complete genome sequence of Simiduia agarivorans SA1(T), a marine bacterium able to degrade a variety of polysaccharides.</title>
        <authorList>
            <person name="Lin S.Y."/>
            <person name="Shieh W.Y."/>
            <person name="Chen J.S."/>
            <person name="Tang S.L."/>
        </authorList>
    </citation>
    <scope>NUCLEOTIDE SEQUENCE [LARGE SCALE GENOMIC DNA]</scope>
    <source>
        <strain evidence="17">DSM 21679 / JCM 13881 / BCRC 17597 / SA1</strain>
    </source>
</reference>
<comment type="similarity">
    <text evidence="2 14">Belongs to the DsbB family.</text>
</comment>
<evidence type="ECO:0000256" key="5">
    <source>
        <dbReference type="ARBA" id="ARBA00022519"/>
    </source>
</evidence>
<keyword evidence="12 14" id="KW-0143">Chaperone</keyword>
<dbReference type="InterPro" id="IPR050183">
    <property type="entry name" value="DsbB"/>
</dbReference>
<evidence type="ECO:0000256" key="9">
    <source>
        <dbReference type="ARBA" id="ARBA00023002"/>
    </source>
</evidence>
<dbReference type="STRING" id="1117647.M5M_12975"/>
<evidence type="ECO:0000256" key="10">
    <source>
        <dbReference type="ARBA" id="ARBA00023136"/>
    </source>
</evidence>
<dbReference type="GO" id="GO:0006457">
    <property type="term" value="P:protein folding"/>
    <property type="evidence" value="ECO:0007669"/>
    <property type="project" value="InterPro"/>
</dbReference>
<feature type="topological domain" description="Cytoplasmic" evidence="14">
    <location>
        <begin position="162"/>
        <end position="164"/>
    </location>
</feature>
<feature type="topological domain" description="Cytoplasmic" evidence="14">
    <location>
        <begin position="62"/>
        <end position="67"/>
    </location>
</feature>
<keyword evidence="6 14" id="KW-0812">Transmembrane</keyword>
<keyword evidence="10 14" id="KW-0472">Membrane</keyword>
<comment type="function">
    <text evidence="14">Required for disulfide bond formation in some periplasmic proteins. Acts by oxidizing the DsbA protein.</text>
</comment>
<evidence type="ECO:0000256" key="6">
    <source>
        <dbReference type="ARBA" id="ARBA00022692"/>
    </source>
</evidence>
<keyword evidence="7 14" id="KW-0249">Electron transport</keyword>
<evidence type="ECO:0000256" key="12">
    <source>
        <dbReference type="ARBA" id="ARBA00023186"/>
    </source>
</evidence>
<protein>
    <recommendedName>
        <fullName evidence="14">Disulfide bond formation protein B</fullName>
    </recommendedName>
    <alternativeName>
        <fullName evidence="14">Disulfide oxidoreductase</fullName>
    </alternativeName>
</protein>
<keyword evidence="17" id="KW-1185">Reference proteome</keyword>
<feature type="transmembrane region" description="Helical" evidence="15">
    <location>
        <begin position="40"/>
        <end position="61"/>
    </location>
</feature>
<dbReference type="InterPro" id="IPR023380">
    <property type="entry name" value="DsbB-like_sf"/>
</dbReference>
<sequence length="164" mass="17735">MPLPGIRATFIWVALGCLGLILTALYMQHMMDMHPCPLCITQRVFVILVGLVALVAALHMPAQTGRRLYASLGGLFAIIGGGVSARHVWIQNLPEDQVPACGPGLEYMFETFPIMEALALLFQGDGNCADVVWSFLGLSIPAWTLVAFAGLLAINVWQGLRRSA</sequence>
<evidence type="ECO:0000256" key="2">
    <source>
        <dbReference type="ARBA" id="ARBA00008823"/>
    </source>
</evidence>
<feature type="transmembrane region" description="Helical" evidence="15">
    <location>
        <begin position="68"/>
        <end position="89"/>
    </location>
</feature>
<keyword evidence="3 14" id="KW-0813">Transport</keyword>